<dbReference type="Ensembl" id="ENSGACT00000055199.1">
    <property type="protein sequence ID" value="ENSGACP00000060791.1"/>
    <property type="gene ID" value="ENSGACG00000034782.1"/>
</dbReference>
<reference evidence="6 7" key="1">
    <citation type="journal article" date="2021" name="G3 (Bethesda)">
        <title>Improved contiguity of the threespine stickleback genome using long-read sequencing.</title>
        <authorList>
            <person name="Nath S."/>
            <person name="Shaw D.E."/>
            <person name="White M.A."/>
        </authorList>
    </citation>
    <scope>NUCLEOTIDE SEQUENCE [LARGE SCALE GENOMIC DNA]</scope>
    <source>
        <strain evidence="6 7">Lake Benthic</strain>
    </source>
</reference>
<evidence type="ECO:0000256" key="4">
    <source>
        <dbReference type="ARBA" id="ARBA00022729"/>
    </source>
</evidence>
<protein>
    <submittedName>
        <fullName evidence="6">Uncharacterized protein</fullName>
    </submittedName>
</protein>
<dbReference type="InterPro" id="IPR010345">
    <property type="entry name" value="IL-17_fam"/>
</dbReference>
<dbReference type="Pfam" id="PF06083">
    <property type="entry name" value="IL17"/>
    <property type="match status" value="1"/>
</dbReference>
<dbReference type="AlphaFoldDB" id="A0AAQ4RF62"/>
<evidence type="ECO:0000313" key="6">
    <source>
        <dbReference type="Ensembl" id="ENSGACP00000060791.1"/>
    </source>
</evidence>
<dbReference type="Proteomes" id="UP000007635">
    <property type="component" value="Chromosome XIII"/>
</dbReference>
<name>A0AAQ4RF62_GASAC</name>
<comment type="subcellular location">
    <subcellularLocation>
        <location evidence="1">Secreted</location>
    </subcellularLocation>
</comment>
<proteinExistence type="inferred from homology"/>
<keyword evidence="3" id="KW-0964">Secreted</keyword>
<feature type="chain" id="PRO_5042988481" evidence="5">
    <location>
        <begin position="23"/>
        <end position="137"/>
    </location>
</feature>
<evidence type="ECO:0000256" key="3">
    <source>
        <dbReference type="ARBA" id="ARBA00022525"/>
    </source>
</evidence>
<evidence type="ECO:0000256" key="1">
    <source>
        <dbReference type="ARBA" id="ARBA00004613"/>
    </source>
</evidence>
<dbReference type="GO" id="GO:0005576">
    <property type="term" value="C:extracellular region"/>
    <property type="evidence" value="ECO:0007669"/>
    <property type="project" value="UniProtKB-SubCell"/>
</dbReference>
<reference evidence="6" key="3">
    <citation type="submission" date="2025-09" db="UniProtKB">
        <authorList>
            <consortium name="Ensembl"/>
        </authorList>
    </citation>
    <scope>IDENTIFICATION</scope>
</reference>
<organism evidence="6 7">
    <name type="scientific">Gasterosteus aculeatus aculeatus</name>
    <name type="common">three-spined stickleback</name>
    <dbReference type="NCBI Taxonomy" id="481459"/>
    <lineage>
        <taxon>Eukaryota</taxon>
        <taxon>Metazoa</taxon>
        <taxon>Chordata</taxon>
        <taxon>Craniata</taxon>
        <taxon>Vertebrata</taxon>
        <taxon>Euteleostomi</taxon>
        <taxon>Actinopterygii</taxon>
        <taxon>Neopterygii</taxon>
        <taxon>Teleostei</taxon>
        <taxon>Neoteleostei</taxon>
        <taxon>Acanthomorphata</taxon>
        <taxon>Eupercaria</taxon>
        <taxon>Perciformes</taxon>
        <taxon>Cottioidei</taxon>
        <taxon>Gasterosteales</taxon>
        <taxon>Gasterosteidae</taxon>
        <taxon>Gasterosteus</taxon>
    </lineage>
</organism>
<dbReference type="GeneTree" id="ENSGT00740000116886"/>
<dbReference type="SUPFAM" id="SSF57501">
    <property type="entry name" value="Cystine-knot cytokines"/>
    <property type="match status" value="1"/>
</dbReference>
<keyword evidence="7" id="KW-1185">Reference proteome</keyword>
<dbReference type="Gene3D" id="2.10.90.10">
    <property type="entry name" value="Cystine-knot cytokines"/>
    <property type="match status" value="1"/>
</dbReference>
<feature type="signal peptide" evidence="5">
    <location>
        <begin position="1"/>
        <end position="22"/>
    </location>
</feature>
<reference evidence="6" key="2">
    <citation type="submission" date="2025-08" db="UniProtKB">
        <authorList>
            <consortium name="Ensembl"/>
        </authorList>
    </citation>
    <scope>IDENTIFICATION</scope>
</reference>
<comment type="similarity">
    <text evidence="2">Belongs to the IL-17 family.</text>
</comment>
<dbReference type="GO" id="GO:0005125">
    <property type="term" value="F:cytokine activity"/>
    <property type="evidence" value="ECO:0007669"/>
    <property type="project" value="InterPro"/>
</dbReference>
<evidence type="ECO:0000256" key="5">
    <source>
        <dbReference type="SAM" id="SignalP"/>
    </source>
</evidence>
<dbReference type="InterPro" id="IPR029034">
    <property type="entry name" value="Cystine-knot_cytokine"/>
</dbReference>
<accession>A0AAQ4RF62</accession>
<evidence type="ECO:0000256" key="2">
    <source>
        <dbReference type="ARBA" id="ARBA00007236"/>
    </source>
</evidence>
<keyword evidence="4 5" id="KW-0732">Signal</keyword>
<evidence type="ECO:0000313" key="7">
    <source>
        <dbReference type="Proteomes" id="UP000007635"/>
    </source>
</evidence>
<sequence length="137" mass="15345">MEELQLLRFLLVGLLAQQQTEALGGQCVDESLCPYSLQDYYSQLVNLPSRINERSVAPWSYVENIDLNRVPQVLHEASCHTSHSCRGLNNEFGLETVPVTLRIPVLKKSSACFPTATYSLEFELVTVACMCAVSRYS</sequence>